<dbReference type="KEGG" id="tbc:A0O31_01847"/>
<dbReference type="EMBL" id="CP016312">
    <property type="protein sequence ID" value="APD09937.1"/>
    <property type="molecule type" value="Genomic_DNA"/>
</dbReference>
<evidence type="ECO:0000313" key="1">
    <source>
        <dbReference type="EMBL" id="APD09937.1"/>
    </source>
</evidence>
<name>A0A1J0LU56_THEBO</name>
<gene>
    <name evidence="1" type="ORF">A0O31_01847</name>
</gene>
<proteinExistence type="predicted"/>
<organism evidence="1 2">
    <name type="scientific">Thermus brockianus</name>
    <dbReference type="NCBI Taxonomy" id="56956"/>
    <lineage>
        <taxon>Bacteria</taxon>
        <taxon>Thermotogati</taxon>
        <taxon>Deinococcota</taxon>
        <taxon>Deinococci</taxon>
        <taxon>Thermales</taxon>
        <taxon>Thermaceae</taxon>
        <taxon>Thermus</taxon>
    </lineage>
</organism>
<accession>A0A1J0LU56</accession>
<dbReference type="RefSeq" id="WP_008631029.1">
    <property type="nucleotide sequence ID" value="NZ_CP016312.1"/>
</dbReference>
<dbReference type="Proteomes" id="UP000182993">
    <property type="component" value="Chromosome"/>
</dbReference>
<sequence length="120" mass="14205">MLKEGPGKELLEGVATLLRMDPMSYVAFGPYWWWIKRWLQEAYGEDSPVQGEADDPVARERLAAYWKGDWKKLWRAAIRHYQQKVAWGERYEPHSYMPPHEEAYVVNDPDMVPPSLPRMR</sequence>
<evidence type="ECO:0000313" key="2">
    <source>
        <dbReference type="Proteomes" id="UP000182993"/>
    </source>
</evidence>
<dbReference type="AlphaFoldDB" id="A0A1J0LU56"/>
<reference evidence="2" key="1">
    <citation type="submission" date="2016-06" db="EMBL/GenBank/DDBJ databases">
        <title>Whole genome sequencing of Thermus brockianus strain GE-1.</title>
        <authorList>
            <person name="Schaefers C."/>
            <person name="Blank S."/>
            <person name="Wiebusch S."/>
            <person name="Elleuche S."/>
            <person name="Antranikian G."/>
        </authorList>
    </citation>
    <scope>NUCLEOTIDE SEQUENCE [LARGE SCALE GENOMIC DNA]</scope>
    <source>
        <strain evidence="2">GE-1</strain>
    </source>
</reference>
<dbReference type="OrthoDB" id="9151442at2"/>
<protein>
    <submittedName>
        <fullName evidence="1">Uncharacterized protein</fullName>
    </submittedName>
</protein>